<dbReference type="GO" id="GO:0006487">
    <property type="term" value="P:protein N-linked glycosylation"/>
    <property type="evidence" value="ECO:0007669"/>
    <property type="project" value="TreeGrafter"/>
</dbReference>
<keyword evidence="4" id="KW-0325">Glycoprotein</keyword>
<evidence type="ECO:0000256" key="2">
    <source>
        <dbReference type="ARBA" id="ARBA00022676"/>
    </source>
</evidence>
<keyword evidence="7" id="KW-0732">Signal</keyword>
<proteinExistence type="inferred from homology"/>
<evidence type="ECO:0000256" key="4">
    <source>
        <dbReference type="ARBA" id="ARBA00023180"/>
    </source>
</evidence>
<sequence length="586" mass="66347">MLPSPVQSPTRPSNRRYLLLALPFAFALLVAHRGSSNSRDGQRQRLAEYLPTVLGGHSFSSQEGMELSEEWEREEGVEQQEVEWRFEEERRLREYKWETPEVDVTLKRVLEGLDENERRTRDWLLATRPAASQGVGIGLGASSPPEPIRPGPPATPHRGLPSPDEGPGAFSGGSYEKYAELLEEWQTGRQKTSGEKAKWEDEYTLLHAQIMSGEREPMLLEYACPSSKLCGGLGDRMLGITSTFLYAVLTGRALSISWEHPVPIDMLFDSPFIDWSQRFKVGSTPTRNIYTNRTLSLERLRLPETHNPSAQALDRTWPHFAKEHHEPWIVLEALNRGITLRSFRYPSVAPDLEALGFRMDSAYSSMINYLLRPKPSSLAFIHQYTSLFSLPSVFSIGIQIRTGDKYMRSAEEDSVNTVERHSHFFQCAQQVAMTYAKPSQKIVYYLITDSAHLREDAVRAYPSSVVVSGLAQKHNELGGQEQRKAKLEEDRTKEELFDLDEVVEDADGLMNTLAETWTFSGTDFQVLTARSGYGKIPTWLRGRPGSTIRVERVMEHEGRVIHPKLDCRLDSAILSYSQLAEGWSLG</sequence>
<dbReference type="GO" id="GO:0008107">
    <property type="term" value="F:galactoside 2-alpha-L-fucosyltransferase activity"/>
    <property type="evidence" value="ECO:0007669"/>
    <property type="project" value="InterPro"/>
</dbReference>
<dbReference type="GO" id="GO:0042546">
    <property type="term" value="P:cell wall biogenesis"/>
    <property type="evidence" value="ECO:0007669"/>
    <property type="project" value="InterPro"/>
</dbReference>
<comment type="caution">
    <text evidence="8">The sequence shown here is derived from an EMBL/GenBank/DDBJ whole genome shotgun (WGS) entry which is preliminary data.</text>
</comment>
<evidence type="ECO:0008006" key="10">
    <source>
        <dbReference type="Google" id="ProtNLM"/>
    </source>
</evidence>
<dbReference type="AlphaFoldDB" id="A0A1Y2G213"/>
<feature type="region of interest" description="Disordered" evidence="6">
    <location>
        <begin position="134"/>
        <end position="173"/>
    </location>
</feature>
<reference evidence="8 9" key="1">
    <citation type="submission" date="2016-07" db="EMBL/GenBank/DDBJ databases">
        <title>Pervasive Adenine N6-methylation of Active Genes in Fungi.</title>
        <authorList>
            <consortium name="DOE Joint Genome Institute"/>
            <person name="Mondo S.J."/>
            <person name="Dannebaum R.O."/>
            <person name="Kuo R.C."/>
            <person name="Labutti K."/>
            <person name="Haridas S."/>
            <person name="Kuo A."/>
            <person name="Salamov A."/>
            <person name="Ahrendt S.R."/>
            <person name="Lipzen A."/>
            <person name="Sullivan W."/>
            <person name="Andreopoulos W.B."/>
            <person name="Clum A."/>
            <person name="Lindquist E."/>
            <person name="Daum C."/>
            <person name="Ramamoorthy G.K."/>
            <person name="Gryganskyi A."/>
            <person name="Culley D."/>
            <person name="Magnuson J.K."/>
            <person name="James T.Y."/>
            <person name="O'Malley M.A."/>
            <person name="Stajich J.E."/>
            <person name="Spatafora J.W."/>
            <person name="Visel A."/>
            <person name="Grigoriev I.V."/>
        </authorList>
    </citation>
    <scope>NUCLEOTIDE SEQUENCE [LARGE SCALE GENOMIC DNA]</scope>
    <source>
        <strain evidence="8 9">62-1032</strain>
    </source>
</reference>
<dbReference type="STRING" id="106004.A0A1Y2G213"/>
<keyword evidence="3" id="KW-0808">Transferase</keyword>
<keyword evidence="5" id="KW-0961">Cell wall biogenesis/degradation</keyword>
<evidence type="ECO:0000256" key="5">
    <source>
        <dbReference type="ARBA" id="ARBA00023316"/>
    </source>
</evidence>
<evidence type="ECO:0000256" key="3">
    <source>
        <dbReference type="ARBA" id="ARBA00022679"/>
    </source>
</evidence>
<dbReference type="InParanoid" id="A0A1Y2G213"/>
<feature type="compositionally biased region" description="Pro residues" evidence="6">
    <location>
        <begin position="144"/>
        <end position="155"/>
    </location>
</feature>
<evidence type="ECO:0000313" key="8">
    <source>
        <dbReference type="EMBL" id="ORY90939.1"/>
    </source>
</evidence>
<evidence type="ECO:0000313" key="9">
    <source>
        <dbReference type="Proteomes" id="UP000193467"/>
    </source>
</evidence>
<protein>
    <recommendedName>
        <fullName evidence="10">Proteophosphoglycan ppg4</fullName>
    </recommendedName>
</protein>
<dbReference type="EMBL" id="MCGR01000003">
    <property type="protein sequence ID" value="ORY90939.1"/>
    <property type="molecule type" value="Genomic_DNA"/>
</dbReference>
<dbReference type="GO" id="GO:0071555">
    <property type="term" value="P:cell wall organization"/>
    <property type="evidence" value="ECO:0007669"/>
    <property type="project" value="UniProtKB-KW"/>
</dbReference>
<dbReference type="PANTHER" id="PTHR13132:SF29">
    <property type="entry name" value="ALPHA-(1,6)-FUCOSYLTRANSFERASE"/>
    <property type="match status" value="1"/>
</dbReference>
<organism evidence="8 9">
    <name type="scientific">Leucosporidium creatinivorum</name>
    <dbReference type="NCBI Taxonomy" id="106004"/>
    <lineage>
        <taxon>Eukaryota</taxon>
        <taxon>Fungi</taxon>
        <taxon>Dikarya</taxon>
        <taxon>Basidiomycota</taxon>
        <taxon>Pucciniomycotina</taxon>
        <taxon>Microbotryomycetes</taxon>
        <taxon>Leucosporidiales</taxon>
        <taxon>Leucosporidium</taxon>
    </lineage>
</organism>
<dbReference type="PANTHER" id="PTHR13132">
    <property type="entry name" value="ALPHA- 1,6 -FUCOSYLTRANSFERASE"/>
    <property type="match status" value="1"/>
</dbReference>
<evidence type="ECO:0000256" key="7">
    <source>
        <dbReference type="SAM" id="SignalP"/>
    </source>
</evidence>
<dbReference type="OrthoDB" id="428346at2759"/>
<comment type="similarity">
    <text evidence="1">Belongs to the glycosyltransferase 37 family.</text>
</comment>
<evidence type="ECO:0000256" key="1">
    <source>
        <dbReference type="ARBA" id="ARBA00010481"/>
    </source>
</evidence>
<feature type="chain" id="PRO_5012169307" description="Proteophosphoglycan ppg4" evidence="7">
    <location>
        <begin position="37"/>
        <end position="586"/>
    </location>
</feature>
<name>A0A1Y2G213_9BASI</name>
<dbReference type="Proteomes" id="UP000193467">
    <property type="component" value="Unassembled WGS sequence"/>
</dbReference>
<dbReference type="Gene3D" id="3.40.50.11350">
    <property type="match status" value="1"/>
</dbReference>
<accession>A0A1Y2G213</accession>
<dbReference type="Pfam" id="PF03254">
    <property type="entry name" value="XG_FTase"/>
    <property type="match status" value="1"/>
</dbReference>
<dbReference type="GO" id="GO:0016020">
    <property type="term" value="C:membrane"/>
    <property type="evidence" value="ECO:0007669"/>
    <property type="project" value="InterPro"/>
</dbReference>
<dbReference type="GO" id="GO:0046921">
    <property type="term" value="F:alpha-(1-&gt;6)-fucosyltransferase activity"/>
    <property type="evidence" value="ECO:0007669"/>
    <property type="project" value="TreeGrafter"/>
</dbReference>
<keyword evidence="2" id="KW-0328">Glycosyltransferase</keyword>
<keyword evidence="9" id="KW-1185">Reference proteome</keyword>
<feature type="signal peptide" evidence="7">
    <location>
        <begin position="1"/>
        <end position="36"/>
    </location>
</feature>
<evidence type="ECO:0000256" key="6">
    <source>
        <dbReference type="SAM" id="MobiDB-lite"/>
    </source>
</evidence>
<dbReference type="InterPro" id="IPR004938">
    <property type="entry name" value="XG_FTase"/>
</dbReference>
<gene>
    <name evidence="8" type="ORF">BCR35DRAFT_299581</name>
</gene>